<dbReference type="Proteomes" id="UP001148614">
    <property type="component" value="Unassembled WGS sequence"/>
</dbReference>
<evidence type="ECO:0000256" key="2">
    <source>
        <dbReference type="ARBA" id="ARBA00022692"/>
    </source>
</evidence>
<dbReference type="PANTHER" id="PTHR23514">
    <property type="entry name" value="BYPASS OF STOP CODON PROTEIN 6"/>
    <property type="match status" value="1"/>
</dbReference>
<dbReference type="EMBL" id="JANPWZ010001900">
    <property type="protein sequence ID" value="KAJ3562453.1"/>
    <property type="molecule type" value="Genomic_DNA"/>
</dbReference>
<name>A0A9W8N873_9PEZI</name>
<keyword evidence="8" id="KW-1185">Reference proteome</keyword>
<dbReference type="AlphaFoldDB" id="A0A9W8N873"/>
<evidence type="ECO:0008006" key="9">
    <source>
        <dbReference type="Google" id="ProtNLM"/>
    </source>
</evidence>
<evidence type="ECO:0000256" key="6">
    <source>
        <dbReference type="SAM" id="Phobius"/>
    </source>
</evidence>
<keyword evidence="3 6" id="KW-1133">Transmembrane helix</keyword>
<comment type="subcellular location">
    <subcellularLocation>
        <location evidence="1">Membrane</location>
        <topology evidence="1">Multi-pass membrane protein</topology>
    </subcellularLocation>
</comment>
<feature type="region of interest" description="Disordered" evidence="5">
    <location>
        <begin position="17"/>
        <end position="75"/>
    </location>
</feature>
<evidence type="ECO:0000256" key="3">
    <source>
        <dbReference type="ARBA" id="ARBA00022989"/>
    </source>
</evidence>
<dbReference type="GO" id="GO:0022857">
    <property type="term" value="F:transmembrane transporter activity"/>
    <property type="evidence" value="ECO:0007669"/>
    <property type="project" value="InterPro"/>
</dbReference>
<evidence type="ECO:0000256" key="5">
    <source>
        <dbReference type="SAM" id="MobiDB-lite"/>
    </source>
</evidence>
<evidence type="ECO:0000313" key="8">
    <source>
        <dbReference type="Proteomes" id="UP001148614"/>
    </source>
</evidence>
<feature type="transmembrane region" description="Helical" evidence="6">
    <location>
        <begin position="190"/>
        <end position="210"/>
    </location>
</feature>
<accession>A0A9W8N873</accession>
<evidence type="ECO:0000256" key="1">
    <source>
        <dbReference type="ARBA" id="ARBA00004141"/>
    </source>
</evidence>
<comment type="caution">
    <text evidence="7">The sequence shown here is derived from an EMBL/GenBank/DDBJ whole genome shotgun (WGS) entry which is preliminary data.</text>
</comment>
<feature type="transmembrane region" description="Helical" evidence="6">
    <location>
        <begin position="130"/>
        <end position="153"/>
    </location>
</feature>
<dbReference type="PANTHER" id="PTHR23514:SF6">
    <property type="entry name" value="MAJOR FACILITATOR SUPERFAMILY (MFS) PROFILE DOMAIN-CONTAINING PROTEIN"/>
    <property type="match status" value="1"/>
</dbReference>
<protein>
    <recommendedName>
        <fullName evidence="9">Major facilitator superfamily (MFS) profile domain-containing protein</fullName>
    </recommendedName>
</protein>
<dbReference type="GO" id="GO:0016020">
    <property type="term" value="C:membrane"/>
    <property type="evidence" value="ECO:0007669"/>
    <property type="project" value="UniProtKB-SubCell"/>
</dbReference>
<dbReference type="InterPro" id="IPR051788">
    <property type="entry name" value="MFS_Transporter"/>
</dbReference>
<dbReference type="InterPro" id="IPR011701">
    <property type="entry name" value="MFS"/>
</dbReference>
<reference evidence="7" key="1">
    <citation type="submission" date="2022-07" db="EMBL/GenBank/DDBJ databases">
        <title>Genome Sequence of Xylaria arbuscula.</title>
        <authorList>
            <person name="Buettner E."/>
        </authorList>
    </citation>
    <scope>NUCLEOTIDE SEQUENCE</scope>
    <source>
        <strain evidence="7">VT107</strain>
    </source>
</reference>
<dbReference type="VEuPathDB" id="FungiDB:F4678DRAFT_447592"/>
<gene>
    <name evidence="7" type="ORF">NPX13_g8564</name>
</gene>
<keyword evidence="2 6" id="KW-0812">Transmembrane</keyword>
<organism evidence="7 8">
    <name type="scientific">Xylaria arbuscula</name>
    <dbReference type="NCBI Taxonomy" id="114810"/>
    <lineage>
        <taxon>Eukaryota</taxon>
        <taxon>Fungi</taxon>
        <taxon>Dikarya</taxon>
        <taxon>Ascomycota</taxon>
        <taxon>Pezizomycotina</taxon>
        <taxon>Sordariomycetes</taxon>
        <taxon>Xylariomycetidae</taxon>
        <taxon>Xylariales</taxon>
        <taxon>Xylariaceae</taxon>
        <taxon>Xylaria</taxon>
    </lineage>
</organism>
<dbReference type="Gene3D" id="1.20.1250.20">
    <property type="entry name" value="MFS general substrate transporter like domains"/>
    <property type="match status" value="1"/>
</dbReference>
<feature type="transmembrane region" description="Helical" evidence="6">
    <location>
        <begin position="165"/>
        <end position="184"/>
    </location>
</feature>
<keyword evidence="4 6" id="KW-0472">Membrane</keyword>
<dbReference type="Pfam" id="PF07690">
    <property type="entry name" value="MFS_1"/>
    <property type="match status" value="1"/>
</dbReference>
<sequence length="236" mass="24602">MEAATLFQALVKVESNSLPQAPQRAVSRTYPAVPQQNSDIELRPLTRPSAAPSVSGAATPRDLESSVPSTPGVAEPLDDPLNSFEALPGLTDPPMNKYRFGAVCTQNLLMGLVDSAPGALIPYIEKHYGIGYAVVSLIFIGNALGFIAAAPFVDVIRGRLGRAKTCSLANVCLLLGFIPLLVAAPFPAIVVGYFFIGFGSAINLAIGNVFTANLKNGTVFLGIQHGSYGPGTGTTS</sequence>
<dbReference type="SUPFAM" id="SSF103473">
    <property type="entry name" value="MFS general substrate transporter"/>
    <property type="match status" value="1"/>
</dbReference>
<evidence type="ECO:0000256" key="4">
    <source>
        <dbReference type="ARBA" id="ARBA00023136"/>
    </source>
</evidence>
<dbReference type="InterPro" id="IPR036259">
    <property type="entry name" value="MFS_trans_sf"/>
</dbReference>
<proteinExistence type="predicted"/>
<evidence type="ECO:0000313" key="7">
    <source>
        <dbReference type="EMBL" id="KAJ3562453.1"/>
    </source>
</evidence>